<accession>A0A4S3ZSC7</accession>
<evidence type="ECO:0000313" key="3">
    <source>
        <dbReference type="Proteomes" id="UP000307507"/>
    </source>
</evidence>
<protein>
    <submittedName>
        <fullName evidence="2">Uncharacterized protein</fullName>
    </submittedName>
</protein>
<dbReference type="Proteomes" id="UP000307507">
    <property type="component" value="Unassembled WGS sequence"/>
</dbReference>
<dbReference type="OrthoDB" id="1075853at2"/>
<keyword evidence="1" id="KW-0732">Signal</keyword>
<organism evidence="2 3">
    <name type="scientific">Flavobacterium supellecticarium</name>
    <dbReference type="NCBI Taxonomy" id="2565924"/>
    <lineage>
        <taxon>Bacteria</taxon>
        <taxon>Pseudomonadati</taxon>
        <taxon>Bacteroidota</taxon>
        <taxon>Flavobacteriia</taxon>
        <taxon>Flavobacteriales</taxon>
        <taxon>Flavobacteriaceae</taxon>
        <taxon>Flavobacterium</taxon>
    </lineage>
</organism>
<dbReference type="AlphaFoldDB" id="A0A4S3ZSC7"/>
<comment type="caution">
    <text evidence="2">The sequence shown here is derived from an EMBL/GenBank/DDBJ whole genome shotgun (WGS) entry which is preliminary data.</text>
</comment>
<keyword evidence="3" id="KW-1185">Reference proteome</keyword>
<dbReference type="EMBL" id="SSNZ01000008">
    <property type="protein sequence ID" value="THF48560.1"/>
    <property type="molecule type" value="Genomic_DNA"/>
</dbReference>
<feature type="chain" id="PRO_5020742484" evidence="1">
    <location>
        <begin position="20"/>
        <end position="256"/>
    </location>
</feature>
<evidence type="ECO:0000256" key="1">
    <source>
        <dbReference type="SAM" id="SignalP"/>
    </source>
</evidence>
<reference evidence="2 3" key="1">
    <citation type="submission" date="2019-04" db="EMBL/GenBank/DDBJ databases">
        <title>Flavobacterium sp. nov. isolated from construction timber.</title>
        <authorList>
            <person name="Lin S.-Y."/>
            <person name="Chang C.-T."/>
            <person name="Young C.-C."/>
        </authorList>
    </citation>
    <scope>NUCLEOTIDE SEQUENCE [LARGE SCALE GENOMIC DNA]</scope>
    <source>
        <strain evidence="2 3">CC-CTC003</strain>
    </source>
</reference>
<feature type="signal peptide" evidence="1">
    <location>
        <begin position="1"/>
        <end position="19"/>
    </location>
</feature>
<proteinExistence type="predicted"/>
<sequence>MKATVLNLILIVCSNLLMAQQDKIYFNYDKYGYKYVAKERFMNLNSKEKNSITPVFSTTLLSNKYKVEELDFISIPVLGWNQQSYKCGDNLEPLIAFKLNFLFQMVFVVTKEDNLKVGAFEVFDSYNEENRKKDSINNVPFSLHGRPVMSDNKKIEKEIHKYILENPNVFVFMIRGLHGYWAVIEGELVKLIFKGCKITGEQSSKFVCKQYGQEFINDAITDSFRTGYRYLSCPDCKINESIKIDIKNCLVLKKVD</sequence>
<evidence type="ECO:0000313" key="2">
    <source>
        <dbReference type="EMBL" id="THF48560.1"/>
    </source>
</evidence>
<gene>
    <name evidence="2" type="ORF">E6C50_14860</name>
</gene>
<name>A0A4S3ZSC7_9FLAO</name>